<protein>
    <submittedName>
        <fullName evidence="3">MT domain-containing protein</fullName>
    </submittedName>
</protein>
<feature type="region of interest" description="Disordered" evidence="1">
    <location>
        <begin position="68"/>
        <end position="101"/>
    </location>
</feature>
<evidence type="ECO:0000256" key="1">
    <source>
        <dbReference type="SAM" id="MobiDB-lite"/>
    </source>
</evidence>
<sequence length="176" mass="19483">MALGLQRLGQLVIKIKRLVESAADVELSVQKTGRADAQVQEDPVELRKKLEDIQEALTSAVKEYEEELQTKRDQIEASPDKEDGKAQLEEKLKGSGTEKGYEDAVKAAKEWIAIIRFSGQGTCTILSPHRCQSVRDKRAQKLPEPPINNNKPDNFLGADRLPSESPPTHITVGKSV</sequence>
<name>A0A1I7RWM0_BURXY</name>
<organism evidence="2 3">
    <name type="scientific">Bursaphelenchus xylophilus</name>
    <name type="common">Pinewood nematode worm</name>
    <name type="synonym">Aphelenchoides xylophilus</name>
    <dbReference type="NCBI Taxonomy" id="6326"/>
    <lineage>
        <taxon>Eukaryota</taxon>
        <taxon>Metazoa</taxon>
        <taxon>Ecdysozoa</taxon>
        <taxon>Nematoda</taxon>
        <taxon>Chromadorea</taxon>
        <taxon>Rhabditida</taxon>
        <taxon>Tylenchina</taxon>
        <taxon>Tylenchomorpha</taxon>
        <taxon>Aphelenchoidea</taxon>
        <taxon>Aphelenchoididae</taxon>
        <taxon>Bursaphelenchus</taxon>
    </lineage>
</organism>
<proteinExistence type="predicted"/>
<dbReference type="AlphaFoldDB" id="A0A1I7RWM0"/>
<evidence type="ECO:0000313" key="3">
    <source>
        <dbReference type="WBParaSite" id="BXY_0513300.1"/>
    </source>
</evidence>
<evidence type="ECO:0000313" key="2">
    <source>
        <dbReference type="Proteomes" id="UP000095284"/>
    </source>
</evidence>
<dbReference type="Proteomes" id="UP000095284">
    <property type="component" value="Unplaced"/>
</dbReference>
<feature type="compositionally biased region" description="Basic and acidic residues" evidence="1">
    <location>
        <begin position="68"/>
        <end position="93"/>
    </location>
</feature>
<reference evidence="3" key="1">
    <citation type="submission" date="2016-11" db="UniProtKB">
        <authorList>
            <consortium name="WormBaseParasite"/>
        </authorList>
    </citation>
    <scope>IDENTIFICATION</scope>
</reference>
<accession>A0A1I7RWM0</accession>
<dbReference type="WBParaSite" id="BXY_0513300.1">
    <property type="protein sequence ID" value="BXY_0513300.1"/>
    <property type="gene ID" value="BXY_0513300"/>
</dbReference>
<feature type="region of interest" description="Disordered" evidence="1">
    <location>
        <begin position="134"/>
        <end position="176"/>
    </location>
</feature>